<dbReference type="InterPro" id="IPR036322">
    <property type="entry name" value="WD40_repeat_dom_sf"/>
</dbReference>
<dbReference type="CDD" id="cd16691">
    <property type="entry name" value="mRING-H2-C3H3C2_Mio"/>
    <property type="match status" value="1"/>
</dbReference>
<dbReference type="Pfam" id="PF21719">
    <property type="entry name" value="MIOS_a-sol"/>
    <property type="match status" value="1"/>
</dbReference>
<feature type="region of interest" description="Disordered" evidence="3">
    <location>
        <begin position="405"/>
        <end position="485"/>
    </location>
</feature>
<evidence type="ECO:0000256" key="1">
    <source>
        <dbReference type="ARBA" id="ARBA00022574"/>
    </source>
</evidence>
<evidence type="ECO:0000259" key="5">
    <source>
        <dbReference type="Pfam" id="PF21719"/>
    </source>
</evidence>
<dbReference type="GO" id="GO:1904263">
    <property type="term" value="P:positive regulation of TORC1 signaling"/>
    <property type="evidence" value="ECO:0007669"/>
    <property type="project" value="TreeGrafter"/>
</dbReference>
<name>A0AAV5QX62_9ASCO</name>
<feature type="compositionally biased region" description="Low complexity" evidence="3">
    <location>
        <begin position="417"/>
        <end position="427"/>
    </location>
</feature>
<dbReference type="InterPro" id="IPR031488">
    <property type="entry name" value="Zn_ribbon_mio"/>
</dbReference>
<evidence type="ECO:0000256" key="3">
    <source>
        <dbReference type="SAM" id="MobiDB-lite"/>
    </source>
</evidence>
<keyword evidence="7" id="KW-1185">Reference proteome</keyword>
<comment type="caution">
    <text evidence="6">The sequence shown here is derived from an EMBL/GenBank/DDBJ whole genome shotgun (WGS) entry which is preliminary data.</text>
</comment>
<dbReference type="Proteomes" id="UP001360560">
    <property type="component" value="Unassembled WGS sequence"/>
</dbReference>
<evidence type="ECO:0000313" key="6">
    <source>
        <dbReference type="EMBL" id="GMM39076.1"/>
    </source>
</evidence>
<dbReference type="InterPro" id="IPR037593">
    <property type="entry name" value="MIOS/Sea4"/>
</dbReference>
<keyword evidence="2" id="KW-0677">Repeat</keyword>
<dbReference type="EMBL" id="BTFZ01000020">
    <property type="protein sequence ID" value="GMM39076.1"/>
    <property type="molecule type" value="Genomic_DNA"/>
</dbReference>
<feature type="compositionally biased region" description="Basic and acidic residues" evidence="3">
    <location>
        <begin position="428"/>
        <end position="438"/>
    </location>
</feature>
<dbReference type="Pfam" id="PF17034">
    <property type="entry name" value="zinc_ribbon_16"/>
    <property type="match status" value="1"/>
</dbReference>
<dbReference type="GO" id="GO:0005737">
    <property type="term" value="C:cytoplasm"/>
    <property type="evidence" value="ECO:0007669"/>
    <property type="project" value="TreeGrafter"/>
</dbReference>
<keyword evidence="1" id="KW-0853">WD repeat</keyword>
<dbReference type="RefSeq" id="XP_064856071.1">
    <property type="nucleotide sequence ID" value="XM_064999999.1"/>
</dbReference>
<feature type="domain" description="GATOR2 complex protein MIO zinc-ribbon like" evidence="4">
    <location>
        <begin position="1041"/>
        <end position="1128"/>
    </location>
</feature>
<accession>A0AAV5QX62</accession>
<sequence>MTSLITAYEWADSGNQYFISIGTNGKHVSLYHLPPDSKNGSRSNEVRELHSKSFMENINCLDYSRLRHGVVVANNNFPTLFDITNPEFDPLVFRTTSSRISTCLSLSPEDTLAVGLEKTKGHHGVHVYDRPFESMSYRSYLKNDHIVSLKFIASASKSLLVGTSNGLKELDLRSRSPTVFSITTSFAEYIDSGPFSDHFFSSVNSKNGNLAIWDRRYIKKHNDGNDVFKETNILVLPKVFTQETYSLKNAVPCYRFSPWNYNELTTLHQDSKTSSYIKRWSFGYEVQQAHDSYDNINNNNNNNNNIVQPYHLPDNIRKHNIEVSNIDSLFVSKCKNTKISPQQAGRVISFDHCESYGGYFGSFVVLTASGKVIKVPVIDGDSSMDFSNYNTLTISNGNELLIESPVNNIGDPDDMVNNDNDVNLNNNEPEKPQDSGKVDEDEEVESILNTDEESGEEDDDSSKDGDDDEDDEKTTGSTGSSRPIREILQDDIASVMYQRAQQNYNLTDLHSNSELFSQFNKNYYNKDQNYLNSNYEQLRICWKWLYHSNENCRRRLTIQDGLNISFEGIYNIWDGIKEILRDEERFNPEINSCFTSLSSKVAEKEFLRILEKIMGLVHKPNKTYMTSIDFSARTKKAIQRRYCLFSCGWYITKEEFDTKIDTLISLKYYEKAAGLCVFQGDVLRAIDILSSIPDDDMNRGPLQEGYEVVDLRIIAAAMMGFFNRNMERISEEASYNYDGEPLWKDQCRKLSQKLSSPYLRAIFAYLTDRNWQDVLEEPSLALKDKLLIALKYLPDDKLTEYLKITTTDVIRTGNPDGIMLTGLTRKGIALLQTYNDRYTDIQTVALISAFAVPRFFDDLRANNWMASYCHLLNGWKLFKIRARFDIKRRQLSKNDLYRKRTLVIGAGGDESSSTKKLVDQQQDDAMTMTMMSVESNSGRKSLGTVSRRLDIQFFLPKKDRQLYLKCIQCDRDISHLLHNKKQHGYGKHHHHHGSSSGVGCSSAGGGAGGVGGSVIGGGAKVSVLNGGGGTVVGGGGGGVNGRKLMLNKDNSTITCVCGAPLPKCAICLYSLGAPIRYNNDPKVNTQDYFRDWCSFCLNCNHGMHSKHADQWFQDHTVCPVPDCNCHCVADNI</sequence>
<protein>
    <submittedName>
        <fullName evidence="6">Sea4 protein</fullName>
    </submittedName>
</protein>
<dbReference type="SUPFAM" id="SSF50978">
    <property type="entry name" value="WD40 repeat-like"/>
    <property type="match status" value="1"/>
</dbReference>
<dbReference type="AlphaFoldDB" id="A0AAV5QX62"/>
<feature type="domain" description="MIOS-like alpha-solenoid" evidence="5">
    <location>
        <begin position="531"/>
        <end position="792"/>
    </location>
</feature>
<evidence type="ECO:0000256" key="2">
    <source>
        <dbReference type="ARBA" id="ARBA00022737"/>
    </source>
</evidence>
<evidence type="ECO:0000313" key="7">
    <source>
        <dbReference type="Proteomes" id="UP001360560"/>
    </source>
</evidence>
<dbReference type="PANTHER" id="PTHR16453:SF9">
    <property type="entry name" value="GATOR COMPLEX PROTEIN MIOS"/>
    <property type="match status" value="1"/>
</dbReference>
<reference evidence="6 7" key="1">
    <citation type="journal article" date="2023" name="Elife">
        <title>Identification of key yeast species and microbe-microbe interactions impacting larval growth of Drosophila in the wild.</title>
        <authorList>
            <person name="Mure A."/>
            <person name="Sugiura Y."/>
            <person name="Maeda R."/>
            <person name="Honda K."/>
            <person name="Sakurai N."/>
            <person name="Takahashi Y."/>
            <person name="Watada M."/>
            <person name="Katoh T."/>
            <person name="Gotoh A."/>
            <person name="Gotoh Y."/>
            <person name="Taniguchi I."/>
            <person name="Nakamura K."/>
            <person name="Hayashi T."/>
            <person name="Katayama T."/>
            <person name="Uemura T."/>
            <person name="Hattori Y."/>
        </authorList>
    </citation>
    <scope>NUCLEOTIDE SEQUENCE [LARGE SCALE GENOMIC DNA]</scope>
    <source>
        <strain evidence="6 7">SC-9</strain>
    </source>
</reference>
<evidence type="ECO:0000259" key="4">
    <source>
        <dbReference type="Pfam" id="PF17034"/>
    </source>
</evidence>
<dbReference type="InterPro" id="IPR049092">
    <property type="entry name" value="MIOS_a-sol"/>
</dbReference>
<dbReference type="GeneID" id="90077064"/>
<dbReference type="PANTHER" id="PTHR16453">
    <property type="entry name" value="WD40 DOMAIN-CONTAINING PROTEIN MIO FAMILY MEMBER"/>
    <property type="match status" value="1"/>
</dbReference>
<gene>
    <name evidence="6" type="ORF">DASC09_064150</name>
</gene>
<feature type="compositionally biased region" description="Acidic residues" evidence="3">
    <location>
        <begin position="439"/>
        <end position="472"/>
    </location>
</feature>
<organism evidence="6 7">
    <name type="scientific">Saccharomycopsis crataegensis</name>
    <dbReference type="NCBI Taxonomy" id="43959"/>
    <lineage>
        <taxon>Eukaryota</taxon>
        <taxon>Fungi</taxon>
        <taxon>Dikarya</taxon>
        <taxon>Ascomycota</taxon>
        <taxon>Saccharomycotina</taxon>
        <taxon>Saccharomycetes</taxon>
        <taxon>Saccharomycopsidaceae</taxon>
        <taxon>Saccharomycopsis</taxon>
    </lineage>
</organism>
<proteinExistence type="predicted"/>